<organism evidence="2 3">
    <name type="scientific">Glycocaulis alkaliphilus</name>
    <dbReference type="NCBI Taxonomy" id="1434191"/>
    <lineage>
        <taxon>Bacteria</taxon>
        <taxon>Pseudomonadati</taxon>
        <taxon>Pseudomonadota</taxon>
        <taxon>Alphaproteobacteria</taxon>
        <taxon>Maricaulales</taxon>
        <taxon>Maricaulaceae</taxon>
        <taxon>Glycocaulis</taxon>
    </lineage>
</organism>
<dbReference type="Proteomes" id="UP000286954">
    <property type="component" value="Chromosome"/>
</dbReference>
<keyword evidence="3" id="KW-1185">Reference proteome</keyword>
<gene>
    <name evidence="2" type="ORF">X907_0544</name>
</gene>
<protein>
    <submittedName>
        <fullName evidence="2">Uncharacterized protein</fullName>
    </submittedName>
</protein>
<name>A0A3T0E6R7_9PROT</name>
<dbReference type="AlphaFoldDB" id="A0A3T0E6R7"/>
<dbReference type="EMBL" id="CP018911">
    <property type="protein sequence ID" value="AZU03091.1"/>
    <property type="molecule type" value="Genomic_DNA"/>
</dbReference>
<feature type="region of interest" description="Disordered" evidence="1">
    <location>
        <begin position="16"/>
        <end position="49"/>
    </location>
</feature>
<reference evidence="2 3" key="1">
    <citation type="submission" date="2016-12" db="EMBL/GenBank/DDBJ databases">
        <title>The genome of dimorphic prosthecate Glycocaulis alkaliphilus 6b-8t, isolated from crude oil dictates its adaptability in petroleum environments.</title>
        <authorList>
            <person name="Wu X.-L."/>
            <person name="Geng S."/>
        </authorList>
    </citation>
    <scope>NUCLEOTIDE SEQUENCE [LARGE SCALE GENOMIC DNA]</scope>
    <source>
        <strain evidence="2 3">6B-8</strain>
    </source>
</reference>
<sequence>MGLKINEVHFSSYQSARIGNGRDFPGNMEQARAPRESQSVSLSALQASA</sequence>
<accession>A0A3T0E6R7</accession>
<evidence type="ECO:0000256" key="1">
    <source>
        <dbReference type="SAM" id="MobiDB-lite"/>
    </source>
</evidence>
<dbReference type="KEGG" id="gak:X907_0544"/>
<proteinExistence type="predicted"/>
<feature type="compositionally biased region" description="Low complexity" evidence="1">
    <location>
        <begin position="37"/>
        <end position="49"/>
    </location>
</feature>
<evidence type="ECO:0000313" key="2">
    <source>
        <dbReference type="EMBL" id="AZU03091.1"/>
    </source>
</evidence>
<evidence type="ECO:0000313" key="3">
    <source>
        <dbReference type="Proteomes" id="UP000286954"/>
    </source>
</evidence>